<sequence>MKRAVVLVVALGMIVTGFLMDGPVARAENSSGNHFVSGRVVAVEGCYSNATHVGSTCLGVVESKGGKHAGKIAGDVMLDKVVYRECDVRSNGEVNCTKEWQTSVGEVYLQGGELTQ</sequence>
<name>A0AAE7WFM6_9CAUD</name>
<organism evidence="1 2">
    <name type="scientific">Kosakonia phage Kc263</name>
    <dbReference type="NCBI Taxonomy" id="2863194"/>
    <lineage>
        <taxon>Viruses</taxon>
        <taxon>Duplodnaviria</taxon>
        <taxon>Heunggongvirae</taxon>
        <taxon>Uroviricota</taxon>
        <taxon>Caudoviricetes</taxon>
        <taxon>Chimalliviridae</taxon>
        <taxon>Branisovskavirus</taxon>
        <taxon>Branisovskavirus Kc263</taxon>
    </lineage>
</organism>
<dbReference type="EMBL" id="MZ348422">
    <property type="protein sequence ID" value="QYN79917.1"/>
    <property type="molecule type" value="Genomic_DNA"/>
</dbReference>
<evidence type="ECO:0000313" key="2">
    <source>
        <dbReference type="Proteomes" id="UP000828443"/>
    </source>
</evidence>
<protein>
    <submittedName>
        <fullName evidence="1">Uncharacterized protein</fullName>
    </submittedName>
</protein>
<proteinExistence type="predicted"/>
<dbReference type="GeneID" id="77953094"/>
<evidence type="ECO:0000313" key="1">
    <source>
        <dbReference type="EMBL" id="QYN79917.1"/>
    </source>
</evidence>
<dbReference type="KEGG" id="vg:77953094"/>
<reference evidence="1" key="1">
    <citation type="journal article" date="2021" name="Viruses">
        <title>Novel Viruses That Lyse Plant and Human Strains of Kosakonia cowanii.</title>
        <authorList>
            <person name="Petrzik K."/>
            <person name="Brazdova S."/>
            <person name="Krawczyk K."/>
        </authorList>
    </citation>
    <scope>NUCLEOTIDE SEQUENCE</scope>
</reference>
<accession>A0AAE7WFM6</accession>
<dbReference type="Proteomes" id="UP000828443">
    <property type="component" value="Segment"/>
</dbReference>
<keyword evidence="2" id="KW-1185">Reference proteome</keyword>
<dbReference type="RefSeq" id="YP_010676729.1">
    <property type="nucleotide sequence ID" value="NC_071015.1"/>
</dbReference>